<organism evidence="1">
    <name type="scientific">CrAss-like virus sp. ctXt06</name>
    <dbReference type="NCBI Taxonomy" id="2825837"/>
    <lineage>
        <taxon>Viruses</taxon>
        <taxon>Duplodnaviria</taxon>
        <taxon>Heunggongvirae</taxon>
        <taxon>Uroviricota</taxon>
        <taxon>Caudoviricetes</taxon>
        <taxon>Crassvirales</taxon>
    </lineage>
</organism>
<sequence>MKRSDKIKARKRIENGCNFPSLMTISKYPGSY</sequence>
<dbReference type="EMBL" id="BK016209">
    <property type="protein sequence ID" value="DAG02428.1"/>
    <property type="molecule type" value="Genomic_DNA"/>
</dbReference>
<evidence type="ECO:0000313" key="1">
    <source>
        <dbReference type="EMBL" id="DAG02428.1"/>
    </source>
</evidence>
<reference evidence="1" key="1">
    <citation type="journal article" date="2021" name="Proc. Natl. Acad. Sci. U.S.A.">
        <title>A Catalog of Tens of Thousands of Viruses from Human Metagenomes Reveals Hidden Associations with Chronic Diseases.</title>
        <authorList>
            <person name="Tisza M.J."/>
            <person name="Buck C.B."/>
        </authorList>
    </citation>
    <scope>NUCLEOTIDE SEQUENCE</scope>
    <source>
        <strain evidence="1">CtXt06</strain>
    </source>
</reference>
<name>A0A8S5V6T5_9CAUD</name>
<accession>A0A8S5V6T5</accession>
<proteinExistence type="predicted"/>
<protein>
    <submittedName>
        <fullName evidence="1">Uncharacterized protein</fullName>
    </submittedName>
</protein>